<dbReference type="InterPro" id="IPR013022">
    <property type="entry name" value="Xyl_isomerase-like_TIM-brl"/>
</dbReference>
<dbReference type="PANTHER" id="PTHR12110:SF21">
    <property type="entry name" value="XYLOSE ISOMERASE-LIKE TIM BARREL DOMAIN-CONTAINING PROTEIN"/>
    <property type="match status" value="1"/>
</dbReference>
<protein>
    <submittedName>
        <fullName evidence="2">Xylose isomerase</fullName>
    </submittedName>
</protein>
<comment type="caution">
    <text evidence="2">The sequence shown here is derived from an EMBL/GenBank/DDBJ whole genome shotgun (WGS) entry which is preliminary data.</text>
</comment>
<dbReference type="GO" id="GO:0016853">
    <property type="term" value="F:isomerase activity"/>
    <property type="evidence" value="ECO:0007669"/>
    <property type="project" value="UniProtKB-KW"/>
</dbReference>
<feature type="domain" description="Xylose isomerase-like TIM barrel" evidence="1">
    <location>
        <begin position="34"/>
        <end position="281"/>
    </location>
</feature>
<dbReference type="EMBL" id="MPVP01000074">
    <property type="protein sequence ID" value="OMD33894.1"/>
    <property type="molecule type" value="Genomic_DNA"/>
</dbReference>
<dbReference type="Gene3D" id="3.20.20.150">
    <property type="entry name" value="Divalent-metal-dependent TIM barrel enzymes"/>
    <property type="match status" value="1"/>
</dbReference>
<name>A0ABX3GRE7_9BACL</name>
<dbReference type="InterPro" id="IPR050312">
    <property type="entry name" value="IolE/XylAMocC-like"/>
</dbReference>
<accession>A0ABX3GRE7</accession>
<sequence>MLTLLKERLLIRYGTLAHTFGCLPLKSLTATLQNYDIDFVQLALSKTIQDIDTSTGKLSPGLASYIGEQFDKAGIRIGVLGCYINPVHPDPVIRRAEINRFKEHLRYARQFGAPMVATETGALTTFQAQDPIHYEAIGWDTLRATVEELAEEAEKWGVFLGLEGVCTHTLSTPDKMRRILDEVPSSCIGVVLDPCNFIGTAAHLQDQIVDDSFRLFGDRIILAHLKDIYQDGEKAYHGKAGSGVFHTEAFLRKLQEYKPMIDVSLEDIKDLEVNETVALLKKLAPIT</sequence>
<keyword evidence="2" id="KW-0413">Isomerase</keyword>
<evidence type="ECO:0000259" key="1">
    <source>
        <dbReference type="Pfam" id="PF01261"/>
    </source>
</evidence>
<dbReference type="PANTHER" id="PTHR12110">
    <property type="entry name" value="HYDROXYPYRUVATE ISOMERASE"/>
    <property type="match status" value="1"/>
</dbReference>
<proteinExistence type="predicted"/>
<keyword evidence="3" id="KW-1185">Reference proteome</keyword>
<evidence type="ECO:0000313" key="2">
    <source>
        <dbReference type="EMBL" id="OMD33894.1"/>
    </source>
</evidence>
<reference evidence="2 3" key="1">
    <citation type="submission" date="2016-11" db="EMBL/GenBank/DDBJ databases">
        <title>Paenibacillus species isolates.</title>
        <authorList>
            <person name="Beno S.M."/>
        </authorList>
    </citation>
    <scope>NUCLEOTIDE SEQUENCE [LARGE SCALE GENOMIC DNA]</scope>
    <source>
        <strain evidence="2 3">FSL H7-0433</strain>
    </source>
</reference>
<gene>
    <name evidence="2" type="ORF">BSO21_13675</name>
</gene>
<dbReference type="InterPro" id="IPR036237">
    <property type="entry name" value="Xyl_isomerase-like_sf"/>
</dbReference>
<dbReference type="SUPFAM" id="SSF51658">
    <property type="entry name" value="Xylose isomerase-like"/>
    <property type="match status" value="1"/>
</dbReference>
<dbReference type="Proteomes" id="UP000187158">
    <property type="component" value="Unassembled WGS sequence"/>
</dbReference>
<organism evidence="2 3">
    <name type="scientific">Paenibacillus odorifer</name>
    <dbReference type="NCBI Taxonomy" id="189426"/>
    <lineage>
        <taxon>Bacteria</taxon>
        <taxon>Bacillati</taxon>
        <taxon>Bacillota</taxon>
        <taxon>Bacilli</taxon>
        <taxon>Bacillales</taxon>
        <taxon>Paenibacillaceae</taxon>
        <taxon>Paenibacillus</taxon>
    </lineage>
</organism>
<dbReference type="Pfam" id="PF01261">
    <property type="entry name" value="AP_endonuc_2"/>
    <property type="match status" value="1"/>
</dbReference>
<evidence type="ECO:0000313" key="3">
    <source>
        <dbReference type="Proteomes" id="UP000187158"/>
    </source>
</evidence>